<evidence type="ECO:0000313" key="1">
    <source>
        <dbReference type="EMBL" id="SDZ96417.1"/>
    </source>
</evidence>
<dbReference type="Proteomes" id="UP000199041">
    <property type="component" value="Unassembled WGS sequence"/>
</dbReference>
<keyword evidence="2" id="KW-1185">Reference proteome</keyword>
<evidence type="ECO:0000313" key="2">
    <source>
        <dbReference type="Proteomes" id="UP000199041"/>
    </source>
</evidence>
<dbReference type="EMBL" id="FNQY01000005">
    <property type="protein sequence ID" value="SDZ96417.1"/>
    <property type="molecule type" value="Genomic_DNA"/>
</dbReference>
<dbReference type="AlphaFoldDB" id="A0A1H3XAJ9"/>
<organism evidence="1 2">
    <name type="scientific">Arachidicoccus rhizosphaerae</name>
    <dbReference type="NCBI Taxonomy" id="551991"/>
    <lineage>
        <taxon>Bacteria</taxon>
        <taxon>Pseudomonadati</taxon>
        <taxon>Bacteroidota</taxon>
        <taxon>Chitinophagia</taxon>
        <taxon>Chitinophagales</taxon>
        <taxon>Chitinophagaceae</taxon>
        <taxon>Arachidicoccus</taxon>
    </lineage>
</organism>
<accession>A0A1H3XAJ9</accession>
<reference evidence="1 2" key="1">
    <citation type="submission" date="2016-10" db="EMBL/GenBank/DDBJ databases">
        <authorList>
            <person name="de Groot N.N."/>
        </authorList>
    </citation>
    <scope>NUCLEOTIDE SEQUENCE [LARGE SCALE GENOMIC DNA]</scope>
    <source>
        <strain evidence="1 2">Vu-144</strain>
    </source>
</reference>
<proteinExistence type="predicted"/>
<name>A0A1H3XAJ9_9BACT</name>
<gene>
    <name evidence="1" type="ORF">SAMN05192529_10558</name>
</gene>
<protein>
    <submittedName>
        <fullName evidence="1">Uncharacterized protein</fullName>
    </submittedName>
</protein>
<sequence>MLLIINLPYNNELWFAKDLSKNANKLRYLDEHVINKANLSQKCCN</sequence>